<evidence type="ECO:0000313" key="1">
    <source>
        <dbReference type="EMBL" id="CAG8487067.1"/>
    </source>
</evidence>
<reference evidence="1" key="1">
    <citation type="submission" date="2021-06" db="EMBL/GenBank/DDBJ databases">
        <authorList>
            <person name="Kallberg Y."/>
            <person name="Tangrot J."/>
            <person name="Rosling A."/>
        </authorList>
    </citation>
    <scope>NUCLEOTIDE SEQUENCE</scope>
    <source>
        <strain evidence="1">IL203A</strain>
    </source>
</reference>
<dbReference type="Proteomes" id="UP000789702">
    <property type="component" value="Unassembled WGS sequence"/>
</dbReference>
<dbReference type="EMBL" id="CAJVPU010001722">
    <property type="protein sequence ID" value="CAG8487067.1"/>
    <property type="molecule type" value="Genomic_DNA"/>
</dbReference>
<feature type="non-terminal residue" evidence="1">
    <location>
        <position position="60"/>
    </location>
</feature>
<keyword evidence="2" id="KW-1185">Reference proteome</keyword>
<comment type="caution">
    <text evidence="1">The sequence shown here is derived from an EMBL/GenBank/DDBJ whole genome shotgun (WGS) entry which is preliminary data.</text>
</comment>
<organism evidence="1 2">
    <name type="scientific">Dentiscutata heterogama</name>
    <dbReference type="NCBI Taxonomy" id="1316150"/>
    <lineage>
        <taxon>Eukaryota</taxon>
        <taxon>Fungi</taxon>
        <taxon>Fungi incertae sedis</taxon>
        <taxon>Mucoromycota</taxon>
        <taxon>Glomeromycotina</taxon>
        <taxon>Glomeromycetes</taxon>
        <taxon>Diversisporales</taxon>
        <taxon>Gigasporaceae</taxon>
        <taxon>Dentiscutata</taxon>
    </lineage>
</organism>
<accession>A0ACA9KQN6</accession>
<proteinExistence type="predicted"/>
<gene>
    <name evidence="1" type="ORF">DHETER_LOCUS2392</name>
</gene>
<evidence type="ECO:0000313" key="2">
    <source>
        <dbReference type="Proteomes" id="UP000789702"/>
    </source>
</evidence>
<sequence>MTPKQVENWIQFSDCVINDVTHKTNRYGMAVTFCGFNRNRQNILLAQGLLVDESLDSHAW</sequence>
<protein>
    <submittedName>
        <fullName evidence="1">7737_t:CDS:1</fullName>
    </submittedName>
</protein>
<name>A0ACA9KQN6_9GLOM</name>